<proteinExistence type="predicted"/>
<organism evidence="2">
    <name type="scientific">Cyprideis torosa</name>
    <dbReference type="NCBI Taxonomy" id="163714"/>
    <lineage>
        <taxon>Eukaryota</taxon>
        <taxon>Metazoa</taxon>
        <taxon>Ecdysozoa</taxon>
        <taxon>Arthropoda</taxon>
        <taxon>Crustacea</taxon>
        <taxon>Oligostraca</taxon>
        <taxon>Ostracoda</taxon>
        <taxon>Podocopa</taxon>
        <taxon>Podocopida</taxon>
        <taxon>Cytherocopina</taxon>
        <taxon>Cytheroidea</taxon>
        <taxon>Cytherideidae</taxon>
        <taxon>Cyprideis</taxon>
    </lineage>
</organism>
<accession>A0A7R8WCG2</accession>
<name>A0A7R8WCG2_9CRUS</name>
<protein>
    <submittedName>
        <fullName evidence="2">Uncharacterized protein</fullName>
    </submittedName>
</protein>
<dbReference type="AlphaFoldDB" id="A0A7R8WCG2"/>
<evidence type="ECO:0000313" key="2">
    <source>
        <dbReference type="EMBL" id="CAD7226790.1"/>
    </source>
</evidence>
<evidence type="ECO:0000256" key="1">
    <source>
        <dbReference type="SAM" id="MobiDB-lite"/>
    </source>
</evidence>
<feature type="region of interest" description="Disordered" evidence="1">
    <location>
        <begin position="248"/>
        <end position="267"/>
    </location>
</feature>
<feature type="region of interest" description="Disordered" evidence="1">
    <location>
        <begin position="138"/>
        <end position="158"/>
    </location>
</feature>
<reference evidence="2" key="1">
    <citation type="submission" date="2020-11" db="EMBL/GenBank/DDBJ databases">
        <authorList>
            <person name="Tran Van P."/>
        </authorList>
    </citation>
    <scope>NUCLEOTIDE SEQUENCE</scope>
</reference>
<dbReference type="EMBL" id="OB660933">
    <property type="protein sequence ID" value="CAD7226790.1"/>
    <property type="molecule type" value="Genomic_DNA"/>
</dbReference>
<sequence>MFDFDLETPMLLLAPQESGGGVLIPRTTALAGRAAQAQGKQPEGQRCQCKDEPAEMLCSCSFMNNGLNGKLVRRKRSHFIAIPRMDGDVLTTAILPYTPGSASITDHPSFDLGSMIIKKDASRSLDELHEIGGVPGQLQNFPQSTPPQHGQFQHRQSLADPQIDQDARKYQQVFQFPGTDFAYTYSTVGMPLQGDTTSNGVEQFSFLGQSLPQMSYRTVVNNMPTAQDDTSSRRESYDQYIHPQAYKTSHFHGGTASSADSRGDKEMPKRIQPTFQPFLPSHAPSRQSLPFPSRNQKFRFGDQNFRSSVIEIPAPAPTGDTRPRQHFIHSASSAPGEKMFPRINLPVQVEIFEPENTRGGGLRGEKYFILQEPLSEAQLPDIDFSTDFRGTSRRKAWITHKAASSTFEKKSFPDDSSMLGLLCKAFL</sequence>
<feature type="compositionally biased region" description="Polar residues" evidence="1">
    <location>
        <begin position="138"/>
        <end position="156"/>
    </location>
</feature>
<gene>
    <name evidence="2" type="ORF">CTOB1V02_LOCUS4705</name>
</gene>